<name>A0A6A6BF70_9PEZI</name>
<accession>A0A6A6BF70</accession>
<feature type="region of interest" description="Disordered" evidence="1">
    <location>
        <begin position="180"/>
        <end position="215"/>
    </location>
</feature>
<feature type="region of interest" description="Disordered" evidence="1">
    <location>
        <begin position="257"/>
        <end position="301"/>
    </location>
</feature>
<evidence type="ECO:0000256" key="1">
    <source>
        <dbReference type="SAM" id="MobiDB-lite"/>
    </source>
</evidence>
<evidence type="ECO:0000313" key="2">
    <source>
        <dbReference type="EMBL" id="KAF2142726.1"/>
    </source>
</evidence>
<organism evidence="2 3">
    <name type="scientific">Aplosporella prunicola CBS 121167</name>
    <dbReference type="NCBI Taxonomy" id="1176127"/>
    <lineage>
        <taxon>Eukaryota</taxon>
        <taxon>Fungi</taxon>
        <taxon>Dikarya</taxon>
        <taxon>Ascomycota</taxon>
        <taxon>Pezizomycotina</taxon>
        <taxon>Dothideomycetes</taxon>
        <taxon>Dothideomycetes incertae sedis</taxon>
        <taxon>Botryosphaeriales</taxon>
        <taxon>Aplosporellaceae</taxon>
        <taxon>Aplosporella</taxon>
    </lineage>
</organism>
<dbReference type="OrthoDB" id="3920403at2759"/>
<evidence type="ECO:0000313" key="3">
    <source>
        <dbReference type="Proteomes" id="UP000799438"/>
    </source>
</evidence>
<feature type="compositionally biased region" description="Acidic residues" evidence="1">
    <location>
        <begin position="282"/>
        <end position="301"/>
    </location>
</feature>
<reference evidence="2" key="1">
    <citation type="journal article" date="2020" name="Stud. Mycol.">
        <title>101 Dothideomycetes genomes: a test case for predicting lifestyles and emergence of pathogens.</title>
        <authorList>
            <person name="Haridas S."/>
            <person name="Albert R."/>
            <person name="Binder M."/>
            <person name="Bloem J."/>
            <person name="Labutti K."/>
            <person name="Salamov A."/>
            <person name="Andreopoulos B."/>
            <person name="Baker S."/>
            <person name="Barry K."/>
            <person name="Bills G."/>
            <person name="Bluhm B."/>
            <person name="Cannon C."/>
            <person name="Castanera R."/>
            <person name="Culley D."/>
            <person name="Daum C."/>
            <person name="Ezra D."/>
            <person name="Gonzalez J."/>
            <person name="Henrissat B."/>
            <person name="Kuo A."/>
            <person name="Liang C."/>
            <person name="Lipzen A."/>
            <person name="Lutzoni F."/>
            <person name="Magnuson J."/>
            <person name="Mondo S."/>
            <person name="Nolan M."/>
            <person name="Ohm R."/>
            <person name="Pangilinan J."/>
            <person name="Park H.-J."/>
            <person name="Ramirez L."/>
            <person name="Alfaro M."/>
            <person name="Sun H."/>
            <person name="Tritt A."/>
            <person name="Yoshinaga Y."/>
            <person name="Zwiers L.-H."/>
            <person name="Turgeon B."/>
            <person name="Goodwin S."/>
            <person name="Spatafora J."/>
            <person name="Crous P."/>
            <person name="Grigoriev I."/>
        </authorList>
    </citation>
    <scope>NUCLEOTIDE SEQUENCE</scope>
    <source>
        <strain evidence="2">CBS 121167</strain>
    </source>
</reference>
<dbReference type="EMBL" id="ML995483">
    <property type="protein sequence ID" value="KAF2142726.1"/>
    <property type="molecule type" value="Genomic_DNA"/>
</dbReference>
<proteinExistence type="predicted"/>
<feature type="compositionally biased region" description="Basic and acidic residues" evidence="1">
    <location>
        <begin position="204"/>
        <end position="215"/>
    </location>
</feature>
<dbReference type="GeneID" id="54297775"/>
<dbReference type="RefSeq" id="XP_033398438.1">
    <property type="nucleotide sequence ID" value="XM_033540279.1"/>
</dbReference>
<gene>
    <name evidence="2" type="ORF">K452DRAFT_286363</name>
</gene>
<keyword evidence="3" id="KW-1185">Reference proteome</keyword>
<dbReference type="Proteomes" id="UP000799438">
    <property type="component" value="Unassembled WGS sequence"/>
</dbReference>
<sequence length="301" mass="33266">MSAFTNTAPHCAILPKPFPTGTYTVGQLMTDPRAPRTFLSTKTLRDKDYDDTRMTAWYKDVAALSSQGNFLKSLGGELLVPRPRRNSTRLVSIEAEKFAVRALKQPIAAFTQVTHAPAAGTFLLQAAQAKKPVYFVAATQELTNASYSHARARDAGNGLVEVARERRGSMADAPPTIDEEAVAESPTDTAAPAIGEPRPRWQRRRDSGFEEPTHTKSDVLGVELREVRVRIQPREAAMPTSGTHKRRGSVRDPEFEWTEVRVPADEEGEETVLRVGLGPALDQEELSDLWDDEAEPEDEDD</sequence>
<dbReference type="AlphaFoldDB" id="A0A6A6BF70"/>
<protein>
    <submittedName>
        <fullName evidence="2">Uncharacterized protein</fullName>
    </submittedName>
</protein>